<dbReference type="Gene3D" id="3.90.79.10">
    <property type="entry name" value="Nucleoside Triphosphate Pyrophosphohydrolase"/>
    <property type="match status" value="1"/>
</dbReference>
<dbReference type="CDD" id="cd18888">
    <property type="entry name" value="NUDIX_ADPRase_Nudt5"/>
    <property type="match status" value="1"/>
</dbReference>
<dbReference type="SUPFAM" id="SSF55811">
    <property type="entry name" value="Nudix"/>
    <property type="match status" value="1"/>
</dbReference>
<dbReference type="GO" id="GO:0005634">
    <property type="term" value="C:nucleus"/>
    <property type="evidence" value="ECO:0007669"/>
    <property type="project" value="TreeGrafter"/>
</dbReference>
<sequence length="221" mass="24302">MITIASTVGPLSIVGPAIIRRNLKLFTTYTMLAAKVISKEPLDNKDAKWIHLKKIHYTDQDGKHRLWESAERTTRKDSGIDDQCFPLSTVIIEQYRPPLDNIVIELPAGLVDAGETAEAAAIRELKEETGYEADVTTEPESSPIVVSDPGMTNANMKLVVVSVLLEDKLETPTPHLDDGEHIITRVVELDQLVSELKVDAKLSHFAAGYAMAKRISSGAFP</sequence>
<dbReference type="PANTHER" id="PTHR11839">
    <property type="entry name" value="UDP/ADP-SUGAR PYROPHOSPHATASE"/>
    <property type="match status" value="1"/>
</dbReference>
<evidence type="ECO:0000313" key="5">
    <source>
        <dbReference type="Proteomes" id="UP000807769"/>
    </source>
</evidence>
<keyword evidence="5" id="KW-1185">Reference proteome</keyword>
<organism evidence="4 5">
    <name type="scientific">Suillus subaureus</name>
    <dbReference type="NCBI Taxonomy" id="48587"/>
    <lineage>
        <taxon>Eukaryota</taxon>
        <taxon>Fungi</taxon>
        <taxon>Dikarya</taxon>
        <taxon>Basidiomycota</taxon>
        <taxon>Agaricomycotina</taxon>
        <taxon>Agaricomycetes</taxon>
        <taxon>Agaricomycetidae</taxon>
        <taxon>Boletales</taxon>
        <taxon>Suillineae</taxon>
        <taxon>Suillaceae</taxon>
        <taxon>Suillus</taxon>
    </lineage>
</organism>
<dbReference type="PANTHER" id="PTHR11839:SF1">
    <property type="entry name" value="ADP-SUGAR PYROPHOSPHATASE"/>
    <property type="match status" value="1"/>
</dbReference>
<dbReference type="RefSeq" id="XP_041186841.1">
    <property type="nucleotide sequence ID" value="XM_041337148.1"/>
</dbReference>
<dbReference type="PRINTS" id="PR00502">
    <property type="entry name" value="NUDIXFAMILY"/>
</dbReference>
<dbReference type="InterPro" id="IPR020084">
    <property type="entry name" value="NUDIX_hydrolase_CS"/>
</dbReference>
<comment type="similarity">
    <text evidence="2">Belongs to the Nudix hydrolase family.</text>
</comment>
<dbReference type="GO" id="GO:0006753">
    <property type="term" value="P:nucleoside phosphate metabolic process"/>
    <property type="evidence" value="ECO:0007669"/>
    <property type="project" value="TreeGrafter"/>
</dbReference>
<dbReference type="InterPro" id="IPR020476">
    <property type="entry name" value="Nudix_hydrolase"/>
</dbReference>
<dbReference type="GO" id="GO:0047631">
    <property type="term" value="F:ADP-ribose diphosphatase activity"/>
    <property type="evidence" value="ECO:0007669"/>
    <property type="project" value="TreeGrafter"/>
</dbReference>
<dbReference type="OrthoDB" id="10249920at2759"/>
<dbReference type="Pfam" id="PF00293">
    <property type="entry name" value="NUDIX"/>
    <property type="match status" value="1"/>
</dbReference>
<dbReference type="InterPro" id="IPR000086">
    <property type="entry name" value="NUDIX_hydrolase_dom"/>
</dbReference>
<dbReference type="AlphaFoldDB" id="A0A9P7J5T5"/>
<proteinExistence type="inferred from homology"/>
<protein>
    <submittedName>
        <fullName evidence="4">NUDIX hydrolase domain-like protein</fullName>
    </submittedName>
</protein>
<name>A0A9P7J5T5_9AGAM</name>
<dbReference type="GO" id="GO:0019693">
    <property type="term" value="P:ribose phosphate metabolic process"/>
    <property type="evidence" value="ECO:0007669"/>
    <property type="project" value="TreeGrafter"/>
</dbReference>
<evidence type="ECO:0000256" key="1">
    <source>
        <dbReference type="ARBA" id="ARBA00022801"/>
    </source>
</evidence>
<comment type="caution">
    <text evidence="4">The sequence shown here is derived from an EMBL/GenBank/DDBJ whole genome shotgun (WGS) entry which is preliminary data.</text>
</comment>
<dbReference type="InterPro" id="IPR015797">
    <property type="entry name" value="NUDIX_hydrolase-like_dom_sf"/>
</dbReference>
<accession>A0A9P7J5T5</accession>
<gene>
    <name evidence="4" type="ORF">BJ212DRAFT_1394381</name>
</gene>
<dbReference type="PROSITE" id="PS51462">
    <property type="entry name" value="NUDIX"/>
    <property type="match status" value="1"/>
</dbReference>
<evidence type="ECO:0000256" key="2">
    <source>
        <dbReference type="RuleBase" id="RU003476"/>
    </source>
</evidence>
<dbReference type="EMBL" id="JABBWG010000060">
    <property type="protein sequence ID" value="KAG1804241.1"/>
    <property type="molecule type" value="Genomic_DNA"/>
</dbReference>
<evidence type="ECO:0000259" key="3">
    <source>
        <dbReference type="PROSITE" id="PS51462"/>
    </source>
</evidence>
<keyword evidence="1 2" id="KW-0378">Hydrolase</keyword>
<dbReference type="GeneID" id="64631164"/>
<feature type="domain" description="Nudix hydrolase" evidence="3">
    <location>
        <begin position="73"/>
        <end position="210"/>
    </location>
</feature>
<reference evidence="4" key="1">
    <citation type="journal article" date="2020" name="New Phytol.">
        <title>Comparative genomics reveals dynamic genome evolution in host specialist ectomycorrhizal fungi.</title>
        <authorList>
            <person name="Lofgren L.A."/>
            <person name="Nguyen N.H."/>
            <person name="Vilgalys R."/>
            <person name="Ruytinx J."/>
            <person name="Liao H.L."/>
            <person name="Branco S."/>
            <person name="Kuo A."/>
            <person name="LaButti K."/>
            <person name="Lipzen A."/>
            <person name="Andreopoulos W."/>
            <person name="Pangilinan J."/>
            <person name="Riley R."/>
            <person name="Hundley H."/>
            <person name="Na H."/>
            <person name="Barry K."/>
            <person name="Grigoriev I.V."/>
            <person name="Stajich J.E."/>
            <person name="Kennedy P.G."/>
        </authorList>
    </citation>
    <scope>NUCLEOTIDE SEQUENCE</scope>
    <source>
        <strain evidence="4">MN1</strain>
    </source>
</reference>
<dbReference type="Proteomes" id="UP000807769">
    <property type="component" value="Unassembled WGS sequence"/>
</dbReference>
<evidence type="ECO:0000313" key="4">
    <source>
        <dbReference type="EMBL" id="KAG1804241.1"/>
    </source>
</evidence>
<dbReference type="PROSITE" id="PS00893">
    <property type="entry name" value="NUDIX_BOX"/>
    <property type="match status" value="1"/>
</dbReference>